<dbReference type="Proteomes" id="UP000664859">
    <property type="component" value="Unassembled WGS sequence"/>
</dbReference>
<evidence type="ECO:0000313" key="7">
    <source>
        <dbReference type="Proteomes" id="UP000664859"/>
    </source>
</evidence>
<proteinExistence type="predicted"/>
<organism evidence="6 7">
    <name type="scientific">Tribonema minus</name>
    <dbReference type="NCBI Taxonomy" id="303371"/>
    <lineage>
        <taxon>Eukaryota</taxon>
        <taxon>Sar</taxon>
        <taxon>Stramenopiles</taxon>
        <taxon>Ochrophyta</taxon>
        <taxon>PX clade</taxon>
        <taxon>Xanthophyceae</taxon>
        <taxon>Tribonematales</taxon>
        <taxon>Tribonemataceae</taxon>
        <taxon>Tribonema</taxon>
    </lineage>
</organism>
<dbReference type="Gene3D" id="1.10.8.1220">
    <property type="match status" value="1"/>
</dbReference>
<reference evidence="6" key="1">
    <citation type="submission" date="2021-02" db="EMBL/GenBank/DDBJ databases">
        <title>First Annotated Genome of the Yellow-green Alga Tribonema minus.</title>
        <authorList>
            <person name="Mahan K.M."/>
        </authorList>
    </citation>
    <scope>NUCLEOTIDE SEQUENCE</scope>
    <source>
        <strain evidence="6">UTEX B ZZ1240</strain>
    </source>
</reference>
<evidence type="ECO:0000259" key="5">
    <source>
        <dbReference type="Pfam" id="PF18199"/>
    </source>
</evidence>
<dbReference type="InterPro" id="IPR035706">
    <property type="entry name" value="AAA_9"/>
</dbReference>
<evidence type="ECO:0000313" key="6">
    <source>
        <dbReference type="EMBL" id="KAG5188872.1"/>
    </source>
</evidence>
<dbReference type="InterPro" id="IPR041658">
    <property type="entry name" value="AAA_lid_11"/>
</dbReference>
<feature type="domain" description="Dynein heavy chain AAA lid" evidence="4">
    <location>
        <begin position="457"/>
        <end position="604"/>
    </location>
</feature>
<keyword evidence="7" id="KW-1185">Reference proteome</keyword>
<dbReference type="FunFam" id="3.40.50.300:FF:001685">
    <property type="entry name" value="Dynein heavy chain, putative"/>
    <property type="match status" value="1"/>
</dbReference>
<dbReference type="InterPro" id="IPR027417">
    <property type="entry name" value="P-loop_NTPase"/>
</dbReference>
<sequence>MQVQLAALERELLDALASAEGDLLENTALIASLTRTKAKAAEIEAALATSAAAGARLDAQRDAYRGFARDGSTLFFLLDQMQRDAYRGFARYSSALFFLLDQMQAVSPMYRFSLASFVRLFKATLEEGSKGEGGAPSSEGNLGQRLARLAPALVIRVLHFVGRALFKGDRVAFALHLVHGMKPDLFDAEGTEWSVFSGQLAVTAAAVEGEGGRRGGRPRGMPDWAADDRAEAYLRFAEHLPRLVQSLELQDRNKWQRWAQSPECELDFPTTARLTPFQRVLLVQSALLQFASEALGVPSLNPPQRPLAVLYAEESEATMPILISTSAGADPCKELEELAEKEVGRDRYQEVAMGGGQQEVAVTLLRAAAQAGDWLCLKNLHLVVAWLPALEKELSALKPQPSFRLWLTTEPHAAFPPVLLQSALKVTFESPPGIKKNLQRTYTTWTQETLGRNPVQAQLLFLLAWFHAVVQERRTYCPQGWTKAYEFSLGDLRAGTMVIAEACAAAASNKGGGGGAIDWDTVHGLMEDAIYGGRVESPHDMEVLRTHLRQCFSPELLEAGPSGRGGELAKGIRVPVGDSLADYEAAVARMPDTDAPALFGLPGNIERSVQRAASAAVLSQLGRLAAVGSAAAKFDREAWRRQLGPLLTAWEGLSAGSVNGSAGGAGKDRRNSGGAARRLSGTAAEMTPVAAFVAMEEAQARDLVAHVDASLQAIKRVLYGTGLLTPAIQATGGALMAAKVPSDWTKRWEGPESPQAWLSGLMRRRQALARWLGLSARDALLDTPINLSDLFNPNTFLNAVRQQSARLAGCAMDTLTLATAWESVRLRGAKMTVAVDGLRLQGAAFSGGTLRQHSANDPDLTSMPTMHLAYIPRDQAAPHDSTSSISAPLYFALDRERVLCDVSLPTQEHHDKWVLAACALFLAE</sequence>
<dbReference type="FunFam" id="1.10.8.720:FF:000003">
    <property type="entry name" value="Cytoplasmic dynein heavy chain 2"/>
    <property type="match status" value="1"/>
</dbReference>
<dbReference type="GO" id="GO:0051959">
    <property type="term" value="F:dynein light intermediate chain binding"/>
    <property type="evidence" value="ECO:0007669"/>
    <property type="project" value="InterPro"/>
</dbReference>
<dbReference type="GO" id="GO:0045505">
    <property type="term" value="F:dynein intermediate chain binding"/>
    <property type="evidence" value="ECO:0007669"/>
    <property type="project" value="InterPro"/>
</dbReference>
<dbReference type="InterPro" id="IPR004273">
    <property type="entry name" value="Dynein_heavy_D6_P-loop"/>
</dbReference>
<dbReference type="Pfam" id="PF18198">
    <property type="entry name" value="AAA_lid_11"/>
    <property type="match status" value="1"/>
</dbReference>
<dbReference type="Pfam" id="PF12781">
    <property type="entry name" value="AAA_9"/>
    <property type="match status" value="1"/>
</dbReference>
<dbReference type="Gene3D" id="1.20.1270.280">
    <property type="match status" value="1"/>
</dbReference>
<dbReference type="InterPro" id="IPR041228">
    <property type="entry name" value="Dynein_C"/>
</dbReference>
<dbReference type="InterPro" id="IPR042219">
    <property type="entry name" value="AAA_lid_11_sf"/>
</dbReference>
<dbReference type="GO" id="GO:0007018">
    <property type="term" value="P:microtubule-based movement"/>
    <property type="evidence" value="ECO:0007669"/>
    <property type="project" value="InterPro"/>
</dbReference>
<protein>
    <submittedName>
        <fullName evidence="6">Cytoplasmic dynein 2 heavy chain 1-like protein</fullName>
    </submittedName>
</protein>
<evidence type="ECO:0000259" key="2">
    <source>
        <dbReference type="Pfam" id="PF03028"/>
    </source>
</evidence>
<dbReference type="InterPro" id="IPR043160">
    <property type="entry name" value="Dynein_C_barrel"/>
</dbReference>
<dbReference type="Gene3D" id="3.10.490.20">
    <property type="match status" value="1"/>
</dbReference>
<dbReference type="Gene3D" id="6.10.140.1060">
    <property type="match status" value="1"/>
</dbReference>
<feature type="region of interest" description="Disordered" evidence="1">
    <location>
        <begin position="658"/>
        <end position="680"/>
    </location>
</feature>
<dbReference type="EMBL" id="JAFCMP010000061">
    <property type="protein sequence ID" value="KAG5188872.1"/>
    <property type="molecule type" value="Genomic_DNA"/>
</dbReference>
<accession>A0A835ZB15</accession>
<dbReference type="AlphaFoldDB" id="A0A835ZB15"/>
<gene>
    <name evidence="6" type="ORF">JKP88DRAFT_287139</name>
</gene>
<dbReference type="Pfam" id="PF03028">
    <property type="entry name" value="Dynein_heavy"/>
    <property type="match status" value="1"/>
</dbReference>
<dbReference type="InterPro" id="IPR026983">
    <property type="entry name" value="DHC"/>
</dbReference>
<feature type="domain" description="Dynein heavy chain region D6 P-loop" evidence="2">
    <location>
        <begin position="317"/>
        <end position="427"/>
    </location>
</feature>
<feature type="domain" description="Dynein heavy chain ATP-binding dynein motor region" evidence="3">
    <location>
        <begin position="2"/>
        <end position="43"/>
    </location>
</feature>
<feature type="domain" description="Dynein heavy chain C-terminal" evidence="5">
    <location>
        <begin position="684"/>
        <end position="922"/>
    </location>
</feature>
<evidence type="ECO:0000256" key="1">
    <source>
        <dbReference type="SAM" id="MobiDB-lite"/>
    </source>
</evidence>
<dbReference type="Pfam" id="PF18199">
    <property type="entry name" value="Dynein_C"/>
    <property type="match status" value="1"/>
</dbReference>
<dbReference type="OrthoDB" id="10252139at2759"/>
<dbReference type="GO" id="GO:0030286">
    <property type="term" value="C:dynein complex"/>
    <property type="evidence" value="ECO:0007669"/>
    <property type="project" value="InterPro"/>
</dbReference>
<dbReference type="PANTHER" id="PTHR45703:SF22">
    <property type="entry name" value="DYNEIN CYTOPLASMIC 2 HEAVY CHAIN 1"/>
    <property type="match status" value="1"/>
</dbReference>
<name>A0A835ZB15_9STRA</name>
<comment type="caution">
    <text evidence="6">The sequence shown here is derived from an EMBL/GenBank/DDBJ whole genome shotgun (WGS) entry which is preliminary data.</text>
</comment>
<dbReference type="PANTHER" id="PTHR45703">
    <property type="entry name" value="DYNEIN HEAVY CHAIN"/>
    <property type="match status" value="1"/>
</dbReference>
<dbReference type="Gene3D" id="3.40.50.300">
    <property type="entry name" value="P-loop containing nucleotide triphosphate hydrolases"/>
    <property type="match status" value="1"/>
</dbReference>
<evidence type="ECO:0000259" key="4">
    <source>
        <dbReference type="Pfam" id="PF18198"/>
    </source>
</evidence>
<dbReference type="Gene3D" id="1.10.8.720">
    <property type="entry name" value="Region D6 of dynein motor"/>
    <property type="match status" value="1"/>
</dbReference>
<dbReference type="GO" id="GO:0008569">
    <property type="term" value="F:minus-end-directed microtubule motor activity"/>
    <property type="evidence" value="ECO:0007669"/>
    <property type="project" value="InterPro"/>
</dbReference>
<evidence type="ECO:0000259" key="3">
    <source>
        <dbReference type="Pfam" id="PF12781"/>
    </source>
</evidence>